<dbReference type="SUPFAM" id="SSF54909">
    <property type="entry name" value="Dimeric alpha+beta barrel"/>
    <property type="match status" value="1"/>
</dbReference>
<keyword evidence="2" id="KW-1185">Reference proteome</keyword>
<accession>A0A345XLM6</accession>
<organism evidence="1 2">
    <name type="scientific">Streptomyces armeniacus</name>
    <dbReference type="NCBI Taxonomy" id="83291"/>
    <lineage>
        <taxon>Bacteria</taxon>
        <taxon>Bacillati</taxon>
        <taxon>Actinomycetota</taxon>
        <taxon>Actinomycetes</taxon>
        <taxon>Kitasatosporales</taxon>
        <taxon>Streptomycetaceae</taxon>
        <taxon>Streptomyces</taxon>
    </lineage>
</organism>
<dbReference type="Pfam" id="PF04673">
    <property type="entry name" value="Cyclase_polyket"/>
    <property type="match status" value="1"/>
</dbReference>
<dbReference type="Gene3D" id="3.30.70.1090">
    <property type="entry name" value="Dimeric alpha+beta barrel"/>
    <property type="match status" value="1"/>
</dbReference>
<evidence type="ECO:0000313" key="1">
    <source>
        <dbReference type="EMBL" id="AXK32542.1"/>
    </source>
</evidence>
<gene>
    <name evidence="1" type="ORF">DVA86_07655</name>
</gene>
<proteinExistence type="predicted"/>
<dbReference type="GO" id="GO:0030639">
    <property type="term" value="P:polyketide biosynthetic process"/>
    <property type="evidence" value="ECO:0007669"/>
    <property type="project" value="InterPro"/>
</dbReference>
<reference evidence="1 2" key="1">
    <citation type="submission" date="2018-07" db="EMBL/GenBank/DDBJ databases">
        <title>Draft genome of the type strain Streptomyces armeniacus ATCC 15676.</title>
        <authorList>
            <person name="Labana P."/>
            <person name="Gosse J.T."/>
            <person name="Boddy C.N."/>
        </authorList>
    </citation>
    <scope>NUCLEOTIDE SEQUENCE [LARGE SCALE GENOMIC DNA]</scope>
    <source>
        <strain evidence="1 2">ATCC 15676</strain>
    </source>
</reference>
<name>A0A345XLM6_9ACTN</name>
<evidence type="ECO:0000313" key="2">
    <source>
        <dbReference type="Proteomes" id="UP000254425"/>
    </source>
</evidence>
<dbReference type="InterPro" id="IPR006765">
    <property type="entry name" value="Polyketide_synth_cyclase"/>
</dbReference>
<dbReference type="AlphaFoldDB" id="A0A345XLM6"/>
<sequence>MHRTLIVARMEPRNATAVAEAFAESDTGELPRKVGVTRRTLFRFHDLYFHLVEAHEDITPALYRAREEEPYVRLSTRLAELVSPYDPGWREPKDAMAEPFYVWTPERGRER</sequence>
<protein>
    <submittedName>
        <fullName evidence="1">TcmI family type II polyketide cyclase</fullName>
    </submittedName>
</protein>
<dbReference type="InterPro" id="IPR011008">
    <property type="entry name" value="Dimeric_a/b-barrel"/>
</dbReference>
<dbReference type="Proteomes" id="UP000254425">
    <property type="component" value="Chromosome"/>
</dbReference>
<dbReference type="KEGG" id="sarm:DVA86_07655"/>
<dbReference type="RefSeq" id="WP_208876820.1">
    <property type="nucleotide sequence ID" value="NZ_CP031320.1"/>
</dbReference>
<dbReference type="EMBL" id="CP031320">
    <property type="protein sequence ID" value="AXK32542.1"/>
    <property type="molecule type" value="Genomic_DNA"/>
</dbReference>
<dbReference type="InterPro" id="IPR038474">
    <property type="entry name" value="Polyketide_synth_cyclase_sf"/>
</dbReference>